<evidence type="ECO:0000256" key="1">
    <source>
        <dbReference type="SAM" id="MobiDB-lite"/>
    </source>
</evidence>
<comment type="caution">
    <text evidence="2">The sequence shown here is derived from an EMBL/GenBank/DDBJ whole genome shotgun (WGS) entry which is preliminary data.</text>
</comment>
<feature type="compositionally biased region" description="Basic and acidic residues" evidence="1">
    <location>
        <begin position="521"/>
        <end position="533"/>
    </location>
</feature>
<proteinExistence type="predicted"/>
<evidence type="ECO:0000313" key="2">
    <source>
        <dbReference type="EMBL" id="KAK4496361.1"/>
    </source>
</evidence>
<dbReference type="Proteomes" id="UP001305779">
    <property type="component" value="Unassembled WGS sequence"/>
</dbReference>
<accession>A0ABR0E563</accession>
<gene>
    <name evidence="2" type="ORF">PRZ48_012341</name>
</gene>
<organism evidence="2 3">
    <name type="scientific">Zasmidium cellare</name>
    <name type="common">Wine cellar mold</name>
    <name type="synonym">Racodium cellare</name>
    <dbReference type="NCBI Taxonomy" id="395010"/>
    <lineage>
        <taxon>Eukaryota</taxon>
        <taxon>Fungi</taxon>
        <taxon>Dikarya</taxon>
        <taxon>Ascomycota</taxon>
        <taxon>Pezizomycotina</taxon>
        <taxon>Dothideomycetes</taxon>
        <taxon>Dothideomycetidae</taxon>
        <taxon>Mycosphaerellales</taxon>
        <taxon>Mycosphaerellaceae</taxon>
        <taxon>Zasmidium</taxon>
    </lineage>
</organism>
<feature type="compositionally biased region" description="Basic and acidic residues" evidence="1">
    <location>
        <begin position="486"/>
        <end position="496"/>
    </location>
</feature>
<name>A0ABR0E563_ZASCE</name>
<sequence length="576" mass="65987">MASPTLAPEIWTRIFHYVSPTRVDIANSRLVCKSFNTAASEFLITQIVLARRADVLQHALEILEHPFFRLHVTELVYDASFYREILTSDFDTYRRVCYRDATRDVVYRDSTRHLYNGYQGQQDLLGRLSQRLRDMQNVGLSRARCLSKKGEDLRAHTGFIEYSRRWVEQEQIVNSCLDLATFQAALTRLPKLRWIHYTDFRHLAKKHEPYLEFVYRLFGNVVEPSITDFTRTESMVELLSILSILKNTPGASIRGLRFGGHAYESLTTRADPERLDVQYTHVWNQPAGLPHDFLSDQAKLLAKNEKSRFFGSDVYQVPGLAIDWAAGLDSVLELESLRHLRLPVRIPLIDAMDHGFVSLTDVPDSNLKHSLGSSGNHLVSLELCAVQADLLREEEAKKGVKVNRHYLIALVQDLELAHLKHLVLQNWALPSQSVLKKFFSQHASTLREVRLLECCIVRDLDLVQFGRWVGRHMSLTGVELDLHPDSDMETLLKPDPDSDSDDDSDDISDDGFDDDSSAASDLRDESPQPRQHWDMTELQNLWLSGRPNCLKPHIAESYPFKATREELFGPQRPLSD</sequence>
<keyword evidence="3" id="KW-1185">Reference proteome</keyword>
<protein>
    <recommendedName>
        <fullName evidence="4">F-box domain-containing protein</fullName>
    </recommendedName>
</protein>
<evidence type="ECO:0008006" key="4">
    <source>
        <dbReference type="Google" id="ProtNLM"/>
    </source>
</evidence>
<dbReference type="EMBL" id="JAXOVC010000010">
    <property type="protein sequence ID" value="KAK4496361.1"/>
    <property type="molecule type" value="Genomic_DNA"/>
</dbReference>
<reference evidence="2 3" key="1">
    <citation type="journal article" date="2023" name="G3 (Bethesda)">
        <title>A chromosome-level genome assembly of Zasmidium syzygii isolated from banana leaves.</title>
        <authorList>
            <person name="van Westerhoven A.C."/>
            <person name="Mehrabi R."/>
            <person name="Talebi R."/>
            <person name="Steentjes M.B.F."/>
            <person name="Corcolon B."/>
            <person name="Chong P.A."/>
            <person name="Kema G.H.J."/>
            <person name="Seidl M.F."/>
        </authorList>
    </citation>
    <scope>NUCLEOTIDE SEQUENCE [LARGE SCALE GENOMIC DNA]</scope>
    <source>
        <strain evidence="2 3">P124</strain>
    </source>
</reference>
<evidence type="ECO:0000313" key="3">
    <source>
        <dbReference type="Proteomes" id="UP001305779"/>
    </source>
</evidence>
<dbReference type="CDD" id="cd09917">
    <property type="entry name" value="F-box_SF"/>
    <property type="match status" value="1"/>
</dbReference>
<feature type="region of interest" description="Disordered" evidence="1">
    <location>
        <begin position="486"/>
        <end position="533"/>
    </location>
</feature>
<feature type="compositionally biased region" description="Acidic residues" evidence="1">
    <location>
        <begin position="497"/>
        <end position="516"/>
    </location>
</feature>